<feature type="compositionally biased region" description="Low complexity" evidence="7">
    <location>
        <begin position="840"/>
        <end position="851"/>
    </location>
</feature>
<feature type="domain" description="Response regulatory" evidence="9">
    <location>
        <begin position="852"/>
        <end position="981"/>
    </location>
</feature>
<dbReference type="PANTHER" id="PTHR43047:SF72">
    <property type="entry name" value="OSMOSENSING HISTIDINE PROTEIN KINASE SLN1"/>
    <property type="match status" value="1"/>
</dbReference>
<keyword evidence="5" id="KW-0418">Kinase</keyword>
<feature type="region of interest" description="Disordered" evidence="7">
    <location>
        <begin position="834"/>
        <end position="853"/>
    </location>
</feature>
<organism evidence="10 11">
    <name type="scientific">Penicillium coprophilum</name>
    <dbReference type="NCBI Taxonomy" id="36646"/>
    <lineage>
        <taxon>Eukaryota</taxon>
        <taxon>Fungi</taxon>
        <taxon>Dikarya</taxon>
        <taxon>Ascomycota</taxon>
        <taxon>Pezizomycotina</taxon>
        <taxon>Eurotiomycetes</taxon>
        <taxon>Eurotiomycetidae</taxon>
        <taxon>Eurotiales</taxon>
        <taxon>Aspergillaceae</taxon>
        <taxon>Penicillium</taxon>
    </lineage>
</organism>
<evidence type="ECO:0000256" key="2">
    <source>
        <dbReference type="ARBA" id="ARBA00012438"/>
    </source>
</evidence>
<evidence type="ECO:0000256" key="7">
    <source>
        <dbReference type="SAM" id="MobiDB-lite"/>
    </source>
</evidence>
<dbReference type="PROSITE" id="PS50109">
    <property type="entry name" value="HIS_KIN"/>
    <property type="match status" value="1"/>
</dbReference>
<evidence type="ECO:0000256" key="4">
    <source>
        <dbReference type="ARBA" id="ARBA00022679"/>
    </source>
</evidence>
<dbReference type="InterPro" id="IPR011006">
    <property type="entry name" value="CheY-like_superfamily"/>
</dbReference>
<keyword evidence="4" id="KW-0808">Transferase</keyword>
<dbReference type="SUPFAM" id="SSF55874">
    <property type="entry name" value="ATPase domain of HSP90 chaperone/DNA topoisomerase II/histidine kinase"/>
    <property type="match status" value="1"/>
</dbReference>
<reference evidence="11" key="1">
    <citation type="journal article" date="2017" name="Nat. Microbiol.">
        <title>Global analysis of biosynthetic gene clusters reveals vast potential of secondary metabolite production in Penicillium species.</title>
        <authorList>
            <person name="Nielsen J.C."/>
            <person name="Grijseels S."/>
            <person name="Prigent S."/>
            <person name="Ji B."/>
            <person name="Dainat J."/>
            <person name="Nielsen K.F."/>
            <person name="Frisvad J.C."/>
            <person name="Workman M."/>
            <person name="Nielsen J."/>
        </authorList>
    </citation>
    <scope>NUCLEOTIDE SEQUENCE [LARGE SCALE GENOMIC DNA]</scope>
    <source>
        <strain evidence="11">IBT 31321</strain>
    </source>
</reference>
<dbReference type="InterPro" id="IPR004358">
    <property type="entry name" value="Sig_transdc_His_kin-like_C"/>
</dbReference>
<dbReference type="CDD" id="cd00075">
    <property type="entry name" value="HATPase"/>
    <property type="match status" value="1"/>
</dbReference>
<dbReference type="InterPro" id="IPR003594">
    <property type="entry name" value="HATPase_dom"/>
</dbReference>
<dbReference type="SMART" id="SM00388">
    <property type="entry name" value="HisKA"/>
    <property type="match status" value="1"/>
</dbReference>
<feature type="modified residue" description="4-aspartylphosphate" evidence="6">
    <location>
        <position position="911"/>
    </location>
</feature>
<dbReference type="PROSITE" id="PS50110">
    <property type="entry name" value="RESPONSE_REGULATORY"/>
    <property type="match status" value="1"/>
</dbReference>
<evidence type="ECO:0000256" key="1">
    <source>
        <dbReference type="ARBA" id="ARBA00000085"/>
    </source>
</evidence>
<dbReference type="Pfam" id="PF02518">
    <property type="entry name" value="HATPase_c"/>
    <property type="match status" value="1"/>
</dbReference>
<dbReference type="SMART" id="SM00448">
    <property type="entry name" value="REC"/>
    <property type="match status" value="1"/>
</dbReference>
<evidence type="ECO:0000256" key="5">
    <source>
        <dbReference type="ARBA" id="ARBA00022777"/>
    </source>
</evidence>
<evidence type="ECO:0000256" key="6">
    <source>
        <dbReference type="PROSITE-ProRule" id="PRU00169"/>
    </source>
</evidence>
<dbReference type="AlphaFoldDB" id="A0A1V6US13"/>
<evidence type="ECO:0000313" key="10">
    <source>
        <dbReference type="EMBL" id="OQE41197.1"/>
    </source>
</evidence>
<dbReference type="SUPFAM" id="SSF52172">
    <property type="entry name" value="CheY-like"/>
    <property type="match status" value="1"/>
</dbReference>
<comment type="catalytic activity">
    <reaction evidence="1">
        <text>ATP + protein L-histidine = ADP + protein N-phospho-L-histidine.</text>
        <dbReference type="EC" id="2.7.13.3"/>
    </reaction>
</comment>
<name>A0A1V6US13_9EURO</name>
<dbReference type="SUPFAM" id="SSF47384">
    <property type="entry name" value="Homodimeric domain of signal transducing histidine kinase"/>
    <property type="match status" value="1"/>
</dbReference>
<proteinExistence type="predicted"/>
<dbReference type="InterPro" id="IPR003661">
    <property type="entry name" value="HisK_dim/P_dom"/>
</dbReference>
<dbReference type="Gene3D" id="1.10.287.130">
    <property type="match status" value="1"/>
</dbReference>
<dbReference type="GO" id="GO:0005886">
    <property type="term" value="C:plasma membrane"/>
    <property type="evidence" value="ECO:0007669"/>
    <property type="project" value="TreeGrafter"/>
</dbReference>
<dbReference type="Proteomes" id="UP000191500">
    <property type="component" value="Unassembled WGS sequence"/>
</dbReference>
<evidence type="ECO:0000259" key="8">
    <source>
        <dbReference type="PROSITE" id="PS50109"/>
    </source>
</evidence>
<dbReference type="GO" id="GO:0000155">
    <property type="term" value="F:phosphorelay sensor kinase activity"/>
    <property type="evidence" value="ECO:0007669"/>
    <property type="project" value="InterPro"/>
</dbReference>
<evidence type="ECO:0000313" key="11">
    <source>
        <dbReference type="Proteomes" id="UP000191500"/>
    </source>
</evidence>
<dbReference type="InterPro" id="IPR029016">
    <property type="entry name" value="GAF-like_dom_sf"/>
</dbReference>
<protein>
    <recommendedName>
        <fullName evidence="2">histidine kinase</fullName>
        <ecNumber evidence="2">2.7.13.3</ecNumber>
    </recommendedName>
</protein>
<dbReference type="EMBL" id="MDDG01000005">
    <property type="protein sequence ID" value="OQE41197.1"/>
    <property type="molecule type" value="Genomic_DNA"/>
</dbReference>
<dbReference type="CDD" id="cd00082">
    <property type="entry name" value="HisKA"/>
    <property type="match status" value="1"/>
</dbReference>
<keyword evidence="11" id="KW-1185">Reference proteome</keyword>
<accession>A0A1V6US13</accession>
<sequence>MPSSVFFPKADATILSSRRHSPPTRPHTVGPIFDPENLNKPICPWSVEVGSTLYPSLDPDAPTSVVCNKPPGLGIEDRYLRAMLAHNERLRLPMLWYYTRDVLEEEELLSGLQDKVHLAKESTGWEFAIIGILDIDVYVRLATVGVPLGTLPRGETICAHTVTQPPDSVFHLPALMEDWRFRTCPYLEQGGLYAYAGVPLRLQHETGECVGIGSLCVASSKCEEPLTKDQQQALVRLGDCVVSDLINAVRAKRQRERHRMVDLLSDAQLELDKVVSEEPIYRILRSIYPKAIIKLQPTKATYVELEGRKPILMSDLEDGLWEDAEYLDALITDSNHEALPNTHIVRILAAACEIVSGSSLLMVASKDFHFVFDDVDLWFVETCAGLISQMWRKRLLFEALSAKEKFLRGFSHQLRTPIHGILGSVDLLAEEIQSWCSDEDALLAPGSVEKPLKMRLDEHSKYLSIIKMGGRDLVTIINNMITTNRWADIATMDRHYAMHPVEKLETELCTGLINLTVGDTRYRASVFFNHNLPPACESIWMDIDVFRDSILPLILNAVQHTPDGIVSVTLSLNLDSRQLTVDVRDNGQGIHQNDQRRIFEPYEKVDMHSARAGLGLTVASRFASLLQGSVALMSSKVRQGSHFRTTFQGVEYTSSPNAPQSLASKFQHLSRTFFNLTSDLGSMSLCSHFITFLTRSGFAPSACLEGSFVVLEAVPSLEKHHLQLSQIPPGTVAICLLPGLEADLPLQRTARNVVYASGPFSTLSLGSALEQADRLLANIRSLQPCVALPMLSKATQPTEPNEVEPHQLSIDIASPRSGTALSLGSDRDVAPSADLTELVPSSRQPSSSSRPTTLIVDDNSINLRIMEMYCKKRGLPYLAAKNGLQAVEIFSQRQLTCVATKEPPIELIFMDLQMPVCDGIEATRQIRSLEQQNNLAKALILVMTGQDTVADKNAAQEAGGDKFLVKPVVIEQLDRIVKRSFPFFESGKKP</sequence>
<dbReference type="InterPro" id="IPR001789">
    <property type="entry name" value="Sig_transdc_resp-reg_receiver"/>
</dbReference>
<dbReference type="Pfam" id="PF00072">
    <property type="entry name" value="Response_reg"/>
    <property type="match status" value="1"/>
</dbReference>
<dbReference type="SUPFAM" id="SSF55781">
    <property type="entry name" value="GAF domain-like"/>
    <property type="match status" value="1"/>
</dbReference>
<evidence type="ECO:0000256" key="3">
    <source>
        <dbReference type="ARBA" id="ARBA00022553"/>
    </source>
</evidence>
<dbReference type="PRINTS" id="PR00344">
    <property type="entry name" value="BCTRLSENSOR"/>
</dbReference>
<dbReference type="PANTHER" id="PTHR43047">
    <property type="entry name" value="TWO-COMPONENT HISTIDINE PROTEIN KINASE"/>
    <property type="match status" value="1"/>
</dbReference>
<dbReference type="CDD" id="cd17546">
    <property type="entry name" value="REC_hyHK_CKI1_RcsC-like"/>
    <property type="match status" value="1"/>
</dbReference>
<dbReference type="GO" id="GO:0009927">
    <property type="term" value="F:histidine phosphotransfer kinase activity"/>
    <property type="evidence" value="ECO:0007669"/>
    <property type="project" value="TreeGrafter"/>
</dbReference>
<keyword evidence="3 6" id="KW-0597">Phosphoprotein</keyword>
<dbReference type="InterPro" id="IPR036890">
    <property type="entry name" value="HATPase_C_sf"/>
</dbReference>
<dbReference type="Gene3D" id="3.30.450.40">
    <property type="match status" value="1"/>
</dbReference>
<dbReference type="Pfam" id="PF00512">
    <property type="entry name" value="HisKA"/>
    <property type="match status" value="1"/>
</dbReference>
<dbReference type="InterPro" id="IPR005467">
    <property type="entry name" value="His_kinase_dom"/>
</dbReference>
<comment type="caution">
    <text evidence="10">The sequence shown here is derived from an EMBL/GenBank/DDBJ whole genome shotgun (WGS) entry which is preliminary data.</text>
</comment>
<dbReference type="SMART" id="SM00387">
    <property type="entry name" value="HATPase_c"/>
    <property type="match status" value="1"/>
</dbReference>
<dbReference type="Gene3D" id="3.40.50.2300">
    <property type="match status" value="1"/>
</dbReference>
<evidence type="ECO:0000259" key="9">
    <source>
        <dbReference type="PROSITE" id="PS50110"/>
    </source>
</evidence>
<dbReference type="EC" id="2.7.13.3" evidence="2"/>
<feature type="domain" description="Histidine kinase" evidence="8">
    <location>
        <begin position="409"/>
        <end position="651"/>
    </location>
</feature>
<dbReference type="InterPro" id="IPR036097">
    <property type="entry name" value="HisK_dim/P_sf"/>
</dbReference>
<gene>
    <name evidence="10" type="ORF">PENCOP_c005G07931</name>
</gene>
<dbReference type="STRING" id="36646.A0A1V6US13"/>
<dbReference type="Gene3D" id="3.30.565.10">
    <property type="entry name" value="Histidine kinase-like ATPase, C-terminal domain"/>
    <property type="match status" value="1"/>
</dbReference>